<dbReference type="KEGG" id="tgi:RBB81_19280"/>
<gene>
    <name evidence="2" type="ORF">RBB81_19280</name>
</gene>
<evidence type="ECO:0000259" key="1">
    <source>
        <dbReference type="Pfam" id="PF00144"/>
    </source>
</evidence>
<dbReference type="EC" id="3.1.1.103" evidence="2"/>
<dbReference type="SUPFAM" id="SSF56601">
    <property type="entry name" value="beta-lactamase/transpeptidase-like"/>
    <property type="match status" value="1"/>
</dbReference>
<protein>
    <submittedName>
        <fullName evidence="2">Serine hydrolase domain-containing protein</fullName>
        <ecNumber evidence="2">3.1.1.103</ecNumber>
    </submittedName>
</protein>
<organism evidence="2">
    <name type="scientific">Tunturiibacter gelidiferens</name>
    <dbReference type="NCBI Taxonomy" id="3069689"/>
    <lineage>
        <taxon>Bacteria</taxon>
        <taxon>Pseudomonadati</taxon>
        <taxon>Acidobacteriota</taxon>
        <taxon>Terriglobia</taxon>
        <taxon>Terriglobales</taxon>
        <taxon>Acidobacteriaceae</taxon>
        <taxon>Tunturiibacter</taxon>
    </lineage>
</organism>
<dbReference type="InterPro" id="IPR001466">
    <property type="entry name" value="Beta-lactam-related"/>
</dbReference>
<dbReference type="PANTHER" id="PTHR46825:SF9">
    <property type="entry name" value="BETA-LACTAMASE-RELATED DOMAIN-CONTAINING PROTEIN"/>
    <property type="match status" value="1"/>
</dbReference>
<accession>A0AAU7YYE8</accession>
<dbReference type="Pfam" id="PF00144">
    <property type="entry name" value="Beta-lactamase"/>
    <property type="match status" value="1"/>
</dbReference>
<dbReference type="RefSeq" id="WP_353071783.1">
    <property type="nucleotide sequence ID" value="NZ_CP132938.1"/>
</dbReference>
<dbReference type="GO" id="GO:0016787">
    <property type="term" value="F:hydrolase activity"/>
    <property type="evidence" value="ECO:0007669"/>
    <property type="project" value="UniProtKB-KW"/>
</dbReference>
<evidence type="ECO:0000313" key="2">
    <source>
        <dbReference type="EMBL" id="XCB21704.1"/>
    </source>
</evidence>
<dbReference type="InterPro" id="IPR050491">
    <property type="entry name" value="AmpC-like"/>
</dbReference>
<dbReference type="PANTHER" id="PTHR46825">
    <property type="entry name" value="D-ALANYL-D-ALANINE-CARBOXYPEPTIDASE/ENDOPEPTIDASE AMPH"/>
    <property type="match status" value="1"/>
</dbReference>
<feature type="domain" description="Beta-lactamase-related" evidence="1">
    <location>
        <begin position="60"/>
        <end position="380"/>
    </location>
</feature>
<reference evidence="2" key="1">
    <citation type="submission" date="2023-08" db="EMBL/GenBank/DDBJ databases">
        <authorList>
            <person name="Messyasz A."/>
            <person name="Mannisto M.K."/>
            <person name="Kerkhof L.J."/>
            <person name="Haggblom M."/>
        </authorList>
    </citation>
    <scope>NUCLEOTIDE SEQUENCE</scope>
    <source>
        <strain evidence="2">M8UP39</strain>
    </source>
</reference>
<sequence>MRNEFEIYAAGWRVDGGADSLSCMRNLRVRAAAVFGFGFVTMGAGWAQNSLPAATATGIDAAAAEVMEATGVPSASVAVVQGGKIAFVKAYGKARLEPVMLAEPGMQYSIGSVSKQFTAAIILLLVQDGKVKLDDPVAKYLPELTRAKDVTVRQVLSMTSGYQDFWPEDYVMTSMMQPATPQHILEVWGKKPLDFEPGTKWQYSNTNYVIAGRIAEIVAGKPLIEQLQERIFKPLKMNGVLNSDASRLPANDPTGYYQHALGPLRPAPQEGAGWMFAAGELAMPASDMALWNISLMNRTLLGPASYDEMFTEVKLKDGSGTHYGLGVQVGERDGHRIVSHSGEVSGFVSQNTVFPDDKAAVTVLTNEDASSAAAALARKIAPLVLGQSASANAADSAAGAEKRALDIFTGLQDGKLDRSQLTAFCDAYFTAEAVQDFASSLKPLGVPSSFKQADEELRGGMTFRVFDVSFPDRKLRVTTYEEPDGKLEQYLVIPSGS</sequence>
<dbReference type="EMBL" id="CP132938">
    <property type="protein sequence ID" value="XCB21704.1"/>
    <property type="molecule type" value="Genomic_DNA"/>
</dbReference>
<keyword evidence="2" id="KW-0378">Hydrolase</keyword>
<dbReference type="AlphaFoldDB" id="A0AAU7YYE8"/>
<dbReference type="InterPro" id="IPR012338">
    <property type="entry name" value="Beta-lactam/transpept-like"/>
</dbReference>
<reference evidence="2" key="2">
    <citation type="journal article" date="2024" name="Environ. Microbiol.">
        <title>Genome analysis and description of Tunturibacter gen. nov. expands the diversity of Terriglobia in tundra soils.</title>
        <authorList>
            <person name="Messyasz A."/>
            <person name="Mannisto M.K."/>
            <person name="Kerkhof L.J."/>
            <person name="Haggblom M.M."/>
        </authorList>
    </citation>
    <scope>NUCLEOTIDE SEQUENCE</scope>
    <source>
        <strain evidence="2">M8UP39</strain>
    </source>
</reference>
<proteinExistence type="predicted"/>
<name>A0AAU7YYE8_9BACT</name>
<dbReference type="Gene3D" id="3.40.710.10">
    <property type="entry name" value="DD-peptidase/beta-lactamase superfamily"/>
    <property type="match status" value="1"/>
</dbReference>